<comment type="cofactor">
    <cofactor evidence="7">
        <name>Zn(2+)</name>
        <dbReference type="ChEBI" id="CHEBI:29105"/>
    </cofactor>
</comment>
<keyword evidence="3 7" id="KW-0862">Zinc</keyword>
<name>A0A6G1S8P0_9ACAR</name>
<comment type="catalytic activity">
    <reaction evidence="7">
        <text>a 4-hydroxy-3-methoxy-5-(all-trans-polyprenyl)benzoate + H(+) = a 2-methoxy-6-(all-trans-polyprenyl)phenol + CO2</text>
        <dbReference type="Rhea" id="RHEA:81179"/>
        <dbReference type="Rhea" id="RHEA-COMP:9551"/>
        <dbReference type="Rhea" id="RHEA-COMP:10931"/>
        <dbReference type="ChEBI" id="CHEBI:15378"/>
        <dbReference type="ChEBI" id="CHEBI:16526"/>
        <dbReference type="ChEBI" id="CHEBI:62731"/>
        <dbReference type="ChEBI" id="CHEBI:84443"/>
        <dbReference type="EC" id="4.1.1.130"/>
    </reaction>
</comment>
<comment type="similarity">
    <text evidence="7">Belongs to the COQ4 family.</text>
</comment>
<evidence type="ECO:0000313" key="8">
    <source>
        <dbReference type="EMBL" id="MDE46758.1"/>
    </source>
</evidence>
<proteinExistence type="inferred from homology"/>
<feature type="binding site" evidence="7">
    <location>
        <position position="163"/>
    </location>
    <ligand>
        <name>Zn(2+)</name>
        <dbReference type="ChEBI" id="CHEBI:29105"/>
    </ligand>
</feature>
<dbReference type="InterPro" id="IPR007715">
    <property type="entry name" value="Coq4"/>
</dbReference>
<dbReference type="InterPro" id="IPR027540">
    <property type="entry name" value="Coq4_euk"/>
</dbReference>
<comment type="subcellular location">
    <subcellularLocation>
        <location evidence="7">Mitochondrion inner membrane</location>
        <topology evidence="7">Peripheral membrane protein</topology>
        <orientation evidence="7">Matrix side</orientation>
    </subcellularLocation>
</comment>
<dbReference type="GO" id="GO:0008270">
    <property type="term" value="F:zinc ion binding"/>
    <property type="evidence" value="ECO:0007669"/>
    <property type="project" value="UniProtKB-UniRule"/>
</dbReference>
<evidence type="ECO:0000256" key="6">
    <source>
        <dbReference type="ARBA" id="ARBA00023239"/>
    </source>
</evidence>
<dbReference type="GO" id="GO:0031314">
    <property type="term" value="C:extrinsic component of mitochondrial inner membrane"/>
    <property type="evidence" value="ECO:0007669"/>
    <property type="project" value="UniProtKB-UniRule"/>
</dbReference>
<evidence type="ECO:0000256" key="1">
    <source>
        <dbReference type="ARBA" id="ARBA00022688"/>
    </source>
</evidence>
<dbReference type="UniPathway" id="UPA00232"/>
<sequence>MIATRLLIRHMSTSAATGNKLYEQHIPLTNLQKLLLSIGSGVTAIVDPYRHDLVADFGETTGHLALKWMHERMLADEEGRRILSEKPRLRSDTVDYERLKSLPENTFGYHYSRFYTDNRVSPDTRRQVQFVDDAELAFVMQRYRELHDVFHTILNQPTTIKGEFTVKAFEAVQTRLPLCILGGLLGPLKLRNRDCIEYITKDLPWALKCGKGSKFLMNVYFEERFDQDIEKLRSELKIELNK</sequence>
<comment type="subunit">
    <text evidence="7">Component of a multi-subunit COQ enzyme complex.</text>
</comment>
<comment type="pathway">
    <text evidence="7">Cofactor biosynthesis; ubiquinone biosynthesis.</text>
</comment>
<evidence type="ECO:0000256" key="5">
    <source>
        <dbReference type="ARBA" id="ARBA00023136"/>
    </source>
</evidence>
<keyword evidence="7" id="KW-0479">Metal-binding</keyword>
<evidence type="ECO:0000256" key="7">
    <source>
        <dbReference type="HAMAP-Rule" id="MF_03111"/>
    </source>
</evidence>
<dbReference type="EMBL" id="GGYP01001987">
    <property type="protein sequence ID" value="MDE46758.1"/>
    <property type="molecule type" value="Transcribed_RNA"/>
</dbReference>
<feature type="binding site" evidence="7">
    <location>
        <position position="147"/>
    </location>
    <ligand>
        <name>Zn(2+)</name>
        <dbReference type="ChEBI" id="CHEBI:29105"/>
    </ligand>
</feature>
<dbReference type="PANTHER" id="PTHR12922">
    <property type="entry name" value="UBIQUINONE BIOSYNTHESIS PROTEIN"/>
    <property type="match status" value="1"/>
</dbReference>
<feature type="binding site" evidence="7">
    <location>
        <position position="151"/>
    </location>
    <ligand>
        <name>Zn(2+)</name>
        <dbReference type="ChEBI" id="CHEBI:29105"/>
    </ligand>
</feature>
<organism evidence="8">
    <name type="scientific">Aceria tosichella</name>
    <name type="common">wheat curl mite</name>
    <dbReference type="NCBI Taxonomy" id="561515"/>
    <lineage>
        <taxon>Eukaryota</taxon>
        <taxon>Metazoa</taxon>
        <taxon>Ecdysozoa</taxon>
        <taxon>Arthropoda</taxon>
        <taxon>Chelicerata</taxon>
        <taxon>Arachnida</taxon>
        <taxon>Acari</taxon>
        <taxon>Acariformes</taxon>
        <taxon>Trombidiformes</taxon>
        <taxon>Prostigmata</taxon>
        <taxon>Eupodina</taxon>
        <taxon>Eriophyoidea</taxon>
        <taxon>Eriophyidae</taxon>
        <taxon>Eriophyinae</taxon>
        <taxon>Aceriini</taxon>
        <taxon>Aceria</taxon>
    </lineage>
</organism>
<evidence type="ECO:0000256" key="2">
    <source>
        <dbReference type="ARBA" id="ARBA00022792"/>
    </source>
</evidence>
<evidence type="ECO:0000256" key="4">
    <source>
        <dbReference type="ARBA" id="ARBA00023128"/>
    </source>
</evidence>
<reference evidence="8" key="1">
    <citation type="submission" date="2018-10" db="EMBL/GenBank/DDBJ databases">
        <title>Transcriptome assembly of Aceria tosichella (Wheat curl mite) Type 2.</title>
        <authorList>
            <person name="Scully E.D."/>
            <person name="Geib S.M."/>
            <person name="Palmer N.A."/>
            <person name="Gupta A.K."/>
            <person name="Sarath G."/>
            <person name="Tatineni S."/>
        </authorList>
    </citation>
    <scope>NUCLEOTIDE SEQUENCE</scope>
    <source>
        <strain evidence="8">LincolnNE</strain>
    </source>
</reference>
<dbReference type="PANTHER" id="PTHR12922:SF7">
    <property type="entry name" value="UBIQUINONE BIOSYNTHESIS PROTEIN COQ4 HOMOLOG, MITOCHONDRIAL"/>
    <property type="match status" value="1"/>
</dbReference>
<keyword evidence="4 7" id="KW-0496">Mitochondrion</keyword>
<gene>
    <name evidence="8" type="primary">coq4</name>
    <name evidence="8" type="ORF">g.20244</name>
</gene>
<dbReference type="Pfam" id="PF05019">
    <property type="entry name" value="Coq4"/>
    <property type="match status" value="1"/>
</dbReference>
<dbReference type="GO" id="GO:0120539">
    <property type="term" value="F:4-hydroxy-3-methoxy-5-polyprenylbenzoate decarboxylase activity"/>
    <property type="evidence" value="ECO:0007669"/>
    <property type="project" value="UniProtKB-EC"/>
</dbReference>
<keyword evidence="5 7" id="KW-0472">Membrane</keyword>
<comment type="function">
    <text evidence="7">Lyase that catalyzes the C1-decarboxylation of 4-hydroxy-3-methoxy-5-(all-trans-polyprenyl)benzoic acid into 2-methoxy-6-(all-trans-polyprenyl)phenol during ubiquinone biosynthesis.</text>
</comment>
<keyword evidence="8" id="KW-0830">Ubiquinone</keyword>
<keyword evidence="1 7" id="KW-0831">Ubiquinone biosynthesis</keyword>
<keyword evidence="2 7" id="KW-0999">Mitochondrion inner membrane</keyword>
<dbReference type="AlphaFoldDB" id="A0A6G1S8P0"/>
<feature type="binding site" evidence="7">
    <location>
        <position position="148"/>
    </location>
    <ligand>
        <name>Zn(2+)</name>
        <dbReference type="ChEBI" id="CHEBI:29105"/>
    </ligand>
</feature>
<keyword evidence="6 7" id="KW-0456">Lyase</keyword>
<evidence type="ECO:0000256" key="3">
    <source>
        <dbReference type="ARBA" id="ARBA00022833"/>
    </source>
</evidence>
<dbReference type="HAMAP" id="MF_03111">
    <property type="entry name" value="Coq4"/>
    <property type="match status" value="1"/>
</dbReference>
<protein>
    <recommendedName>
        <fullName evidence="7">Ubiquinone biosynthesis protein COQ4 homolog, mitochondrial</fullName>
    </recommendedName>
    <alternativeName>
        <fullName evidence="7">4-hydroxy-3-methoxy-5-polyprenylbenzoate decarboxylase</fullName>
        <ecNumber evidence="7">4.1.1.130</ecNumber>
    </alternativeName>
    <alternativeName>
        <fullName evidence="7">Coenzyme Q biosynthesis protein 4 homolog</fullName>
    </alternativeName>
</protein>
<dbReference type="EC" id="4.1.1.130" evidence="7"/>
<accession>A0A6G1S8P0</accession>